<keyword evidence="3" id="KW-1185">Reference proteome</keyword>
<organism evidence="2 3">
    <name type="scientific">Pristionchus pacificus</name>
    <name type="common">Parasitic nematode worm</name>
    <dbReference type="NCBI Taxonomy" id="54126"/>
    <lineage>
        <taxon>Eukaryota</taxon>
        <taxon>Metazoa</taxon>
        <taxon>Ecdysozoa</taxon>
        <taxon>Nematoda</taxon>
        <taxon>Chromadorea</taxon>
        <taxon>Rhabditida</taxon>
        <taxon>Rhabditina</taxon>
        <taxon>Diplogasteromorpha</taxon>
        <taxon>Diplogasteroidea</taxon>
        <taxon>Neodiplogasteridae</taxon>
        <taxon>Pristionchus</taxon>
    </lineage>
</organism>
<accession>A0A8R1Z1H9</accession>
<name>A0A2A6CFW3_PRIPA</name>
<reference evidence="3" key="1">
    <citation type="journal article" date="2008" name="Nat. Genet.">
        <title>The Pristionchus pacificus genome provides a unique perspective on nematode lifestyle and parasitism.</title>
        <authorList>
            <person name="Dieterich C."/>
            <person name="Clifton S.W."/>
            <person name="Schuster L.N."/>
            <person name="Chinwalla A."/>
            <person name="Delehaunty K."/>
            <person name="Dinkelacker I."/>
            <person name="Fulton L."/>
            <person name="Fulton R."/>
            <person name="Godfrey J."/>
            <person name="Minx P."/>
            <person name="Mitreva M."/>
            <person name="Roeseler W."/>
            <person name="Tian H."/>
            <person name="Witte H."/>
            <person name="Yang S.P."/>
            <person name="Wilson R.K."/>
            <person name="Sommer R.J."/>
        </authorList>
    </citation>
    <scope>NUCLEOTIDE SEQUENCE [LARGE SCALE GENOMIC DNA]</scope>
    <source>
        <strain evidence="3">PS312</strain>
    </source>
</reference>
<feature type="compositionally biased region" description="Polar residues" evidence="1">
    <location>
        <begin position="11"/>
        <end position="20"/>
    </location>
</feature>
<evidence type="ECO:0000313" key="2">
    <source>
        <dbReference type="EnsemblMetazoa" id="PPA44851.1"/>
    </source>
</evidence>
<gene>
    <name evidence="2" type="primary">WBGene00283220</name>
</gene>
<accession>A0A2A6CFW3</accession>
<sequence>MSPKTYLLNEQRPTTRTAEQSEWRANMKWKMSPGKARHELSRKLAKIVHEMELRAVEKKDRPKKKVHGEG</sequence>
<proteinExistence type="predicted"/>
<evidence type="ECO:0000313" key="3">
    <source>
        <dbReference type="Proteomes" id="UP000005239"/>
    </source>
</evidence>
<evidence type="ECO:0000256" key="1">
    <source>
        <dbReference type="SAM" id="MobiDB-lite"/>
    </source>
</evidence>
<feature type="region of interest" description="Disordered" evidence="1">
    <location>
        <begin position="1"/>
        <end position="22"/>
    </location>
</feature>
<dbReference type="EnsemblMetazoa" id="PPA44851.1">
    <property type="protein sequence ID" value="PPA44851.1"/>
    <property type="gene ID" value="WBGene00283220"/>
</dbReference>
<reference evidence="2" key="2">
    <citation type="submission" date="2022-06" db="UniProtKB">
        <authorList>
            <consortium name="EnsemblMetazoa"/>
        </authorList>
    </citation>
    <scope>IDENTIFICATION</scope>
    <source>
        <strain evidence="2">PS312</strain>
    </source>
</reference>
<dbReference type="Proteomes" id="UP000005239">
    <property type="component" value="Unassembled WGS sequence"/>
</dbReference>
<dbReference type="AlphaFoldDB" id="A0A2A6CFW3"/>
<protein>
    <submittedName>
        <fullName evidence="2">Uncharacterized protein</fullName>
    </submittedName>
</protein>